<reference evidence="2 3" key="1">
    <citation type="journal article" date="2024" name="G3 (Bethesda)">
        <title>Genome assembly of Hibiscus sabdariffa L. provides insights into metabolisms of medicinal natural products.</title>
        <authorList>
            <person name="Kim T."/>
        </authorList>
    </citation>
    <scope>NUCLEOTIDE SEQUENCE [LARGE SCALE GENOMIC DNA]</scope>
    <source>
        <strain evidence="2">TK-2024</strain>
        <tissue evidence="2">Old leaves</tissue>
    </source>
</reference>
<dbReference type="EMBL" id="JBBPBN010000006">
    <property type="protein sequence ID" value="KAK9035224.1"/>
    <property type="molecule type" value="Genomic_DNA"/>
</dbReference>
<name>A0ABR2TD97_9ROSI</name>
<dbReference type="Proteomes" id="UP001396334">
    <property type="component" value="Unassembled WGS sequence"/>
</dbReference>
<protein>
    <submittedName>
        <fullName evidence="2">Uncharacterized protein</fullName>
    </submittedName>
</protein>
<organism evidence="2 3">
    <name type="scientific">Hibiscus sabdariffa</name>
    <name type="common">roselle</name>
    <dbReference type="NCBI Taxonomy" id="183260"/>
    <lineage>
        <taxon>Eukaryota</taxon>
        <taxon>Viridiplantae</taxon>
        <taxon>Streptophyta</taxon>
        <taxon>Embryophyta</taxon>
        <taxon>Tracheophyta</taxon>
        <taxon>Spermatophyta</taxon>
        <taxon>Magnoliopsida</taxon>
        <taxon>eudicotyledons</taxon>
        <taxon>Gunneridae</taxon>
        <taxon>Pentapetalae</taxon>
        <taxon>rosids</taxon>
        <taxon>malvids</taxon>
        <taxon>Malvales</taxon>
        <taxon>Malvaceae</taxon>
        <taxon>Malvoideae</taxon>
        <taxon>Hibiscus</taxon>
    </lineage>
</organism>
<keyword evidence="3" id="KW-1185">Reference proteome</keyword>
<evidence type="ECO:0000313" key="2">
    <source>
        <dbReference type="EMBL" id="KAK9035224.1"/>
    </source>
</evidence>
<accession>A0ABR2TD97</accession>
<evidence type="ECO:0000313" key="3">
    <source>
        <dbReference type="Proteomes" id="UP001396334"/>
    </source>
</evidence>
<proteinExistence type="predicted"/>
<gene>
    <name evidence="2" type="ORF">V6N11_077272</name>
</gene>
<feature type="region of interest" description="Disordered" evidence="1">
    <location>
        <begin position="14"/>
        <end position="41"/>
    </location>
</feature>
<sequence>MSSSLREAFLQVSSHSNSFDHQTPPPRVQNHQTRPTRKQFHRSSYSCIRPLLVSVIDLGDKKEPSFLIKTRPWYIRALTHIPKLGSQGVDIALTLSGFAQKKMQGNVVKNLSEMERDLGRAVIVLSLCNLRMLFQHNHLSELEKLVEWYERFDDARVIVKHYFSGRNSSDEW</sequence>
<evidence type="ECO:0000256" key="1">
    <source>
        <dbReference type="SAM" id="MobiDB-lite"/>
    </source>
</evidence>
<comment type="caution">
    <text evidence="2">The sequence shown here is derived from an EMBL/GenBank/DDBJ whole genome shotgun (WGS) entry which is preliminary data.</text>
</comment>